<evidence type="ECO:0000313" key="4">
    <source>
        <dbReference type="EMBL" id="CAE8720400.1"/>
    </source>
</evidence>
<dbReference type="PANTHER" id="PTHR42886:SF29">
    <property type="entry name" value="PUMMELIG, ISOFORM A"/>
    <property type="match status" value="1"/>
</dbReference>
<dbReference type="OMA" id="AFHSMMQ"/>
<proteinExistence type="inferred from homology"/>
<dbReference type="OrthoDB" id="430332at2759"/>
<evidence type="ECO:0000256" key="1">
    <source>
        <dbReference type="ARBA" id="ARBA00038097"/>
    </source>
</evidence>
<dbReference type="InterPro" id="IPR000073">
    <property type="entry name" value="AB_hydrolase_1"/>
</dbReference>
<protein>
    <recommendedName>
        <fullName evidence="2">AB hydrolase-1 domain-containing protein</fullName>
    </recommendedName>
</protein>
<dbReference type="EMBL" id="CAJNNW010033793">
    <property type="protein sequence ID" value="CAE8720400.1"/>
    <property type="molecule type" value="Genomic_DNA"/>
</dbReference>
<organism evidence="3 5">
    <name type="scientific">Polarella glacialis</name>
    <name type="common">Dinoflagellate</name>
    <dbReference type="NCBI Taxonomy" id="89957"/>
    <lineage>
        <taxon>Eukaryota</taxon>
        <taxon>Sar</taxon>
        <taxon>Alveolata</taxon>
        <taxon>Dinophyceae</taxon>
        <taxon>Suessiales</taxon>
        <taxon>Suessiaceae</taxon>
        <taxon>Polarella</taxon>
    </lineage>
</organism>
<feature type="domain" description="AB hydrolase-1" evidence="2">
    <location>
        <begin position="90"/>
        <end position="380"/>
    </location>
</feature>
<comment type="caution">
    <text evidence="3">The sequence shown here is derived from an EMBL/GenBank/DDBJ whole genome shotgun (WGS) entry which is preliminary data.</text>
</comment>
<reference evidence="3" key="1">
    <citation type="submission" date="2021-02" db="EMBL/GenBank/DDBJ databases">
        <authorList>
            <person name="Dougan E. K."/>
            <person name="Rhodes N."/>
            <person name="Thang M."/>
            <person name="Chan C."/>
        </authorList>
    </citation>
    <scope>NUCLEOTIDE SEQUENCE</scope>
</reference>
<dbReference type="Proteomes" id="UP000654075">
    <property type="component" value="Unassembled WGS sequence"/>
</dbReference>
<dbReference type="EMBL" id="CAJNNV010002151">
    <property type="protein sequence ID" value="CAE8586631.1"/>
    <property type="molecule type" value="Genomic_DNA"/>
</dbReference>
<evidence type="ECO:0000313" key="5">
    <source>
        <dbReference type="Proteomes" id="UP000654075"/>
    </source>
</evidence>
<accession>A0A813DFD7</accession>
<dbReference type="PRINTS" id="PR00412">
    <property type="entry name" value="EPOXHYDRLASE"/>
</dbReference>
<evidence type="ECO:0000259" key="2">
    <source>
        <dbReference type="Pfam" id="PF00561"/>
    </source>
</evidence>
<dbReference type="SUPFAM" id="SSF53474">
    <property type="entry name" value="alpha/beta-Hydrolases"/>
    <property type="match status" value="1"/>
</dbReference>
<keyword evidence="5" id="KW-1185">Reference proteome</keyword>
<evidence type="ECO:0000313" key="3">
    <source>
        <dbReference type="EMBL" id="CAE8586631.1"/>
    </source>
</evidence>
<dbReference type="GO" id="GO:0052689">
    <property type="term" value="F:carboxylic ester hydrolase activity"/>
    <property type="evidence" value="ECO:0007669"/>
    <property type="project" value="TreeGrafter"/>
</dbReference>
<dbReference type="Pfam" id="PF00561">
    <property type="entry name" value="Abhydrolase_1"/>
    <property type="match status" value="1"/>
</dbReference>
<dbReference type="AlphaFoldDB" id="A0A813DFD7"/>
<sequence>MATGSVAEAVQFSTFKRASSSPVWDRVRSWWIPTSAEQLAQAEAALLKVVPREVQILDVPAGPDGHYIHTLRVKADAAAAGAAHTGGLAPVVLIHGYFMGSASWAHSLAPLAEAGHEVLAVDWPGWGLSSRPDFPLGQGPEACEGFFVEQIEDWRKSLGLGRMVLLGHSFGGYFAACYAMKYPQHVENLILASPVGMGEKQPGSRFSDPEKRKELPLWQRALVSVAESMWEARFTPMGVVKGLGPFGSRLTGWYVDRRFENVRAAGTMEADKEATQNYLTHLGAQPGGSEYCLGELLEFGVWARLPIAKRLAEKMKALGEQHRVPPMTILYGEADWMDAATGVWLAGELAGTGCASASSEPGPEVIRVQGAGHQLFLDNPRAFNAAVRRALGIGPPSVDGLYHQILPC</sequence>
<dbReference type="Gene3D" id="3.40.50.1820">
    <property type="entry name" value="alpha/beta hydrolase"/>
    <property type="match status" value="1"/>
</dbReference>
<name>A0A813DFD7_POLGL</name>
<dbReference type="Proteomes" id="UP000626109">
    <property type="component" value="Unassembled WGS sequence"/>
</dbReference>
<dbReference type="PANTHER" id="PTHR42886">
    <property type="entry name" value="RE40534P-RELATED"/>
    <property type="match status" value="1"/>
</dbReference>
<dbReference type="PRINTS" id="PR00111">
    <property type="entry name" value="ABHYDROLASE"/>
</dbReference>
<dbReference type="GO" id="GO:0042171">
    <property type="term" value="F:lysophosphatidic acid acyltransferase activity"/>
    <property type="evidence" value="ECO:0007669"/>
    <property type="project" value="TreeGrafter"/>
</dbReference>
<dbReference type="InterPro" id="IPR000639">
    <property type="entry name" value="Epox_hydrolase-like"/>
</dbReference>
<dbReference type="GO" id="GO:0055088">
    <property type="term" value="P:lipid homeostasis"/>
    <property type="evidence" value="ECO:0007669"/>
    <property type="project" value="TreeGrafter"/>
</dbReference>
<gene>
    <name evidence="3" type="ORF">PGLA1383_LOCUS5479</name>
    <name evidence="4" type="ORF">PGLA2088_LOCUS41301</name>
</gene>
<dbReference type="InterPro" id="IPR029058">
    <property type="entry name" value="AB_hydrolase_fold"/>
</dbReference>
<dbReference type="GO" id="GO:0006654">
    <property type="term" value="P:phosphatidic acid biosynthetic process"/>
    <property type="evidence" value="ECO:0007669"/>
    <property type="project" value="TreeGrafter"/>
</dbReference>
<comment type="similarity">
    <text evidence="1">Belongs to the peptidase S33 family. ABHD4/ABHD5 subfamily.</text>
</comment>